<dbReference type="NCBIfam" id="NF040711">
    <property type="entry name" value="partner_SinI"/>
    <property type="match status" value="1"/>
</dbReference>
<evidence type="ECO:0000313" key="3">
    <source>
        <dbReference type="Proteomes" id="UP000038750"/>
    </source>
</evidence>
<proteinExistence type="predicted"/>
<evidence type="ECO:0000256" key="1">
    <source>
        <dbReference type="SAM" id="SignalP"/>
    </source>
</evidence>
<keyword evidence="1" id="KW-0732">Signal</keyword>
<dbReference type="Proteomes" id="UP000038750">
    <property type="component" value="Unassembled WGS sequence"/>
</dbReference>
<feature type="signal peptide" evidence="1">
    <location>
        <begin position="1"/>
        <end position="34"/>
    </location>
</feature>
<organism evidence="2 3">
    <name type="scientific">Yersinia intermedia</name>
    <dbReference type="NCBI Taxonomy" id="631"/>
    <lineage>
        <taxon>Bacteria</taxon>
        <taxon>Pseudomonadati</taxon>
        <taxon>Pseudomonadota</taxon>
        <taxon>Gammaproteobacteria</taxon>
        <taxon>Enterobacterales</taxon>
        <taxon>Yersiniaceae</taxon>
        <taxon>Yersinia</taxon>
    </lineage>
</organism>
<dbReference type="InterPro" id="IPR047745">
    <property type="entry name" value="SinI-like"/>
</dbReference>
<feature type="chain" id="PRO_5006693499" evidence="1">
    <location>
        <begin position="35"/>
        <end position="311"/>
    </location>
</feature>
<accession>A0A0T9MRL9</accession>
<dbReference type="eggNOG" id="ENOG5032IUZ">
    <property type="taxonomic scope" value="Bacteria"/>
</dbReference>
<gene>
    <name evidence="2" type="ORF">ERS008530_03657</name>
</gene>
<sequence>MTMKMTTHMKKSLRLNAVALALMLVGSTLNPVWAGSTPTTTATRGSAPSLSASNNLPHTVDFSGTFASQGALSTGDTVVMTYHYTDAEGDVDDSLSTVVWYYTLNGTDVPITAMTNVAAIDGAPGTSTITIPASALGASAIKVEIWEQSQTGLPLRGQQSILVLDTSGATGAGGGGTLTPPGPVVSGVGISGGIFLASDTPGAGSGAIDYARSTTVHPTVGATYVFRAWDDSNSNGVWDAGEADLTATVSHIQWQLDGSNAAAAGSSSPAVLSGRAISGATTHSYTVPVNSVSSSGAIPGDQGFSLKVTFE</sequence>
<reference evidence="2 3" key="1">
    <citation type="submission" date="2015-03" db="EMBL/GenBank/DDBJ databases">
        <authorList>
            <person name="Murphy D."/>
        </authorList>
    </citation>
    <scope>NUCLEOTIDE SEQUENCE [LARGE SCALE GENOMIC DNA]</scope>
    <source>
        <strain evidence="2 3">BR165/97</strain>
    </source>
</reference>
<dbReference type="STRING" id="631.CH53_760"/>
<protein>
    <submittedName>
        <fullName evidence="2">Intimin-like protein SinH</fullName>
    </submittedName>
</protein>
<name>A0A0T9MRL9_YERIN</name>
<dbReference type="AlphaFoldDB" id="A0A0T9MRL9"/>
<evidence type="ECO:0000313" key="2">
    <source>
        <dbReference type="EMBL" id="CNG39821.1"/>
    </source>
</evidence>
<dbReference type="OrthoDB" id="6481149at2"/>
<dbReference type="EMBL" id="CPZJ01000018">
    <property type="protein sequence ID" value="CNG39821.1"/>
    <property type="molecule type" value="Genomic_DNA"/>
</dbReference>